<evidence type="ECO:0000256" key="6">
    <source>
        <dbReference type="ARBA" id="ARBA00022801"/>
    </source>
</evidence>
<comment type="cofactor">
    <cofactor evidence="1">
        <name>Zn(2+)</name>
        <dbReference type="ChEBI" id="CHEBI:29105"/>
    </cofactor>
</comment>
<feature type="transmembrane region" description="Helical" evidence="11">
    <location>
        <begin position="410"/>
        <end position="428"/>
    </location>
</feature>
<dbReference type="Proteomes" id="UP000318693">
    <property type="component" value="Unassembled WGS sequence"/>
</dbReference>
<feature type="domain" description="Peptidase M50" evidence="12">
    <location>
        <begin position="10"/>
        <end position="392"/>
    </location>
</feature>
<comment type="caution">
    <text evidence="13">The sequence shown here is derived from an EMBL/GenBank/DDBJ whole genome shotgun (WGS) entry which is preliminary data.</text>
</comment>
<dbReference type="GO" id="GO:0016020">
    <property type="term" value="C:membrane"/>
    <property type="evidence" value="ECO:0007669"/>
    <property type="project" value="UniProtKB-SubCell"/>
</dbReference>
<reference evidence="13 14" key="1">
    <citation type="submission" date="2019-07" db="EMBL/GenBank/DDBJ databases">
        <title>Georgenia wutianyii sp. nov. and Georgenia *** sp. nov. isolated from plateau pika (Ochotona curzoniae) in the Qinghai-Tibet plateau of China.</title>
        <authorList>
            <person name="Tian Z."/>
        </authorList>
    </citation>
    <scope>NUCLEOTIDE SEQUENCE [LARGE SCALE GENOMIC DNA]</scope>
    <source>
        <strain evidence="13 14">Z446</strain>
    </source>
</reference>
<dbReference type="Pfam" id="PF02163">
    <property type="entry name" value="Peptidase_M50"/>
    <property type="match status" value="1"/>
</dbReference>
<dbReference type="PANTHER" id="PTHR42837">
    <property type="entry name" value="REGULATOR OF SIGMA-E PROTEASE RSEP"/>
    <property type="match status" value="1"/>
</dbReference>
<evidence type="ECO:0000256" key="8">
    <source>
        <dbReference type="ARBA" id="ARBA00022989"/>
    </source>
</evidence>
<dbReference type="InterPro" id="IPR036034">
    <property type="entry name" value="PDZ_sf"/>
</dbReference>
<dbReference type="EMBL" id="VJXR01000028">
    <property type="protein sequence ID" value="TRW45146.1"/>
    <property type="molecule type" value="Genomic_DNA"/>
</dbReference>
<proteinExistence type="inferred from homology"/>
<comment type="subcellular location">
    <subcellularLocation>
        <location evidence="2">Membrane</location>
        <topology evidence="2">Multi-pass membrane protein</topology>
    </subcellularLocation>
</comment>
<evidence type="ECO:0000259" key="12">
    <source>
        <dbReference type="Pfam" id="PF02163"/>
    </source>
</evidence>
<dbReference type="InterPro" id="IPR008915">
    <property type="entry name" value="Peptidase_M50"/>
</dbReference>
<dbReference type="GO" id="GO:0004222">
    <property type="term" value="F:metalloendopeptidase activity"/>
    <property type="evidence" value="ECO:0007669"/>
    <property type="project" value="InterPro"/>
</dbReference>
<dbReference type="Gene3D" id="2.30.42.10">
    <property type="match status" value="1"/>
</dbReference>
<organism evidence="13 14">
    <name type="scientific">Georgenia yuyongxinii</name>
    <dbReference type="NCBI Taxonomy" id="2589797"/>
    <lineage>
        <taxon>Bacteria</taxon>
        <taxon>Bacillati</taxon>
        <taxon>Actinomycetota</taxon>
        <taxon>Actinomycetes</taxon>
        <taxon>Micrococcales</taxon>
        <taxon>Bogoriellaceae</taxon>
        <taxon>Georgenia</taxon>
    </lineage>
</organism>
<evidence type="ECO:0000256" key="2">
    <source>
        <dbReference type="ARBA" id="ARBA00004141"/>
    </source>
</evidence>
<keyword evidence="6" id="KW-0378">Hydrolase</keyword>
<accession>A0A552WQX0</accession>
<keyword evidence="9" id="KW-0482">Metalloprotease</keyword>
<evidence type="ECO:0000256" key="3">
    <source>
        <dbReference type="ARBA" id="ARBA00007931"/>
    </source>
</evidence>
<evidence type="ECO:0000256" key="7">
    <source>
        <dbReference type="ARBA" id="ARBA00022833"/>
    </source>
</evidence>
<dbReference type="SUPFAM" id="SSF50156">
    <property type="entry name" value="PDZ domain-like"/>
    <property type="match status" value="1"/>
</dbReference>
<dbReference type="AlphaFoldDB" id="A0A552WQX0"/>
<dbReference type="GO" id="GO:0006508">
    <property type="term" value="P:proteolysis"/>
    <property type="evidence" value="ECO:0007669"/>
    <property type="project" value="UniProtKB-KW"/>
</dbReference>
<feature type="transmembrane region" description="Helical" evidence="11">
    <location>
        <begin position="352"/>
        <end position="373"/>
    </location>
</feature>
<evidence type="ECO:0000256" key="10">
    <source>
        <dbReference type="ARBA" id="ARBA00023136"/>
    </source>
</evidence>
<feature type="transmembrane region" description="Helical" evidence="11">
    <location>
        <begin position="131"/>
        <end position="150"/>
    </location>
</feature>
<keyword evidence="7" id="KW-0862">Zinc</keyword>
<dbReference type="RefSeq" id="WP_143418519.1">
    <property type="nucleotide sequence ID" value="NZ_VJXR01000028.1"/>
</dbReference>
<keyword evidence="10 11" id="KW-0472">Membrane</keyword>
<dbReference type="CDD" id="cd06163">
    <property type="entry name" value="S2P-M50_PDZ_RseP-like"/>
    <property type="match status" value="1"/>
</dbReference>
<name>A0A552WQX0_9MICO</name>
<evidence type="ECO:0000256" key="1">
    <source>
        <dbReference type="ARBA" id="ARBA00001947"/>
    </source>
</evidence>
<evidence type="ECO:0000256" key="9">
    <source>
        <dbReference type="ARBA" id="ARBA00023049"/>
    </source>
</evidence>
<keyword evidence="5 11" id="KW-0812">Transmembrane</keyword>
<evidence type="ECO:0000256" key="4">
    <source>
        <dbReference type="ARBA" id="ARBA00022670"/>
    </source>
</evidence>
<protein>
    <submittedName>
        <fullName evidence="13">Site-2 protease family protein</fullName>
    </submittedName>
</protein>
<comment type="similarity">
    <text evidence="3">Belongs to the peptidase M50B family.</text>
</comment>
<keyword evidence="14" id="KW-1185">Reference proteome</keyword>
<evidence type="ECO:0000313" key="14">
    <source>
        <dbReference type="Proteomes" id="UP000318693"/>
    </source>
</evidence>
<keyword evidence="8 11" id="KW-1133">Transmembrane helix</keyword>
<keyword evidence="4 13" id="KW-0645">Protease</keyword>
<evidence type="ECO:0000256" key="5">
    <source>
        <dbReference type="ARBA" id="ARBA00022692"/>
    </source>
</evidence>
<evidence type="ECO:0000256" key="11">
    <source>
        <dbReference type="SAM" id="Phobius"/>
    </source>
</evidence>
<sequence>MDFAIGVLILALGLVVSIALHEIGHLVPAKKFGVKVPQYMVGFGPTLWSRKIRGTEYGVKAIPLGGYVRLLGMYPPSRGVAAARARRDGRPTLVEEARRAALEELGPGEEHRAFYRLTVPRKLVVMLGGPVMNLLIAAVLLAVIVVGIGLPQFTSTLGAVQECVPADASRTECTDADPSSPGAAAGLRPGDEILRWGTTEVSAWDDISGAIADGGTGATTVVVDRDGERLTLQVTPQLTERPVVDKAGDAVVGPNGEPRTEPRPFVGIGPSFDLVRQPVTAVPGLVWDTFTGTVKVVATLPQRLVDVAQAAAGTEERQPGVVGLVGVGRFAGEIASVDGEGYGLVERSADMLSLLVSLNMALFVFNLIPLLPLDGGHIAGALWEGLRRRVARVRERPDPGPVDTARMLPLTYAVVAVMLGMSVLLAYADIVNPLSLTG</sequence>
<gene>
    <name evidence="13" type="ORF">FJ693_10635</name>
</gene>
<dbReference type="PANTHER" id="PTHR42837:SF2">
    <property type="entry name" value="MEMBRANE METALLOPROTEASE ARASP2, CHLOROPLASTIC-RELATED"/>
    <property type="match status" value="1"/>
</dbReference>
<dbReference type="InterPro" id="IPR004387">
    <property type="entry name" value="Pept_M50_Zn"/>
</dbReference>
<evidence type="ECO:0000313" key="13">
    <source>
        <dbReference type="EMBL" id="TRW45146.1"/>
    </source>
</evidence>